<gene>
    <name evidence="8" type="ORF">DW921_05830</name>
</gene>
<evidence type="ECO:0000256" key="5">
    <source>
        <dbReference type="ARBA" id="ARBA00022989"/>
    </source>
</evidence>
<evidence type="ECO:0000313" key="8">
    <source>
        <dbReference type="EMBL" id="RHA76698.1"/>
    </source>
</evidence>
<sequence>MGIESKHTVGWVDVLRIMACFLVVFAHCCDPFVARFDSDRSAFLQGCALGSAVRCCVPLFVMMTGVLLFPVRPAGMGDFYRKRIGRIVVPLLFWSVALPLLFFFHLNYVVTTDNPTVDMQTFTPGMTLTKIYTCIFNFNYDTTPLWYLYMLAGLYLVIPVFGAWLEKASRKDILLFLKVWGISLFLPYLKMLAPALGYIGNWGNMDILGGCDWNAFGTFYYVSGFIGYLVLAYYLKTYPLAWSWKKTLWTGIPMFLAGYAVTFGGYLVMQEYFPGNYAYLEIVWLFGGINVFMMTFPVFVIVQKWNPRTSPFLSRLASMTFGIYLCHFVFVQMGYDLFAALLPEGTPSVVRIVCMAVTAFLVSGLLVRLFFASRLTRRLVA</sequence>
<dbReference type="PANTHER" id="PTHR40074:SF2">
    <property type="entry name" value="O-ACETYLTRANSFERASE WECH"/>
    <property type="match status" value="1"/>
</dbReference>
<keyword evidence="4" id="KW-0812">Transmembrane</keyword>
<protein>
    <submittedName>
        <fullName evidence="8">Acyltransferase</fullName>
    </submittedName>
</protein>
<keyword evidence="8" id="KW-0808">Transferase</keyword>
<dbReference type="RefSeq" id="WP_008143528.1">
    <property type="nucleotide sequence ID" value="NZ_CABJGD010000009.1"/>
</dbReference>
<reference evidence="8 9" key="1">
    <citation type="submission" date="2018-08" db="EMBL/GenBank/DDBJ databases">
        <title>A genome reference for cultivated species of the human gut microbiota.</title>
        <authorList>
            <person name="Zou Y."/>
            <person name="Xue W."/>
            <person name="Luo G."/>
        </authorList>
    </citation>
    <scope>NUCLEOTIDE SEQUENCE [LARGE SCALE GENOMIC DNA]</scope>
    <source>
        <strain evidence="8 9">AM42-38</strain>
    </source>
</reference>
<dbReference type="PANTHER" id="PTHR40074">
    <property type="entry name" value="O-ACETYLTRANSFERASE WECH"/>
    <property type="match status" value="1"/>
</dbReference>
<accession>A0A413T1I2</accession>
<evidence type="ECO:0000256" key="2">
    <source>
        <dbReference type="ARBA" id="ARBA00007400"/>
    </source>
</evidence>
<proteinExistence type="inferred from homology"/>
<evidence type="ECO:0000256" key="1">
    <source>
        <dbReference type="ARBA" id="ARBA00004651"/>
    </source>
</evidence>
<dbReference type="Pfam" id="PF01757">
    <property type="entry name" value="Acyl_transf_3"/>
    <property type="match status" value="1"/>
</dbReference>
<keyword evidence="3" id="KW-1003">Cell membrane</keyword>
<keyword evidence="5" id="KW-1133">Transmembrane helix</keyword>
<evidence type="ECO:0000313" key="9">
    <source>
        <dbReference type="Proteomes" id="UP000283855"/>
    </source>
</evidence>
<dbReference type="Proteomes" id="UP000283855">
    <property type="component" value="Unassembled WGS sequence"/>
</dbReference>
<organism evidence="8 9">
    <name type="scientific">Phocaeicola coprophilus</name>
    <dbReference type="NCBI Taxonomy" id="387090"/>
    <lineage>
        <taxon>Bacteria</taxon>
        <taxon>Pseudomonadati</taxon>
        <taxon>Bacteroidota</taxon>
        <taxon>Bacteroidia</taxon>
        <taxon>Bacteroidales</taxon>
        <taxon>Bacteroidaceae</taxon>
        <taxon>Phocaeicola</taxon>
    </lineage>
</organism>
<evidence type="ECO:0000256" key="4">
    <source>
        <dbReference type="ARBA" id="ARBA00022692"/>
    </source>
</evidence>
<evidence type="ECO:0000256" key="6">
    <source>
        <dbReference type="ARBA" id="ARBA00023136"/>
    </source>
</evidence>
<comment type="subcellular location">
    <subcellularLocation>
        <location evidence="1">Cell membrane</location>
        <topology evidence="1">Multi-pass membrane protein</topology>
    </subcellularLocation>
</comment>
<comment type="caution">
    <text evidence="8">The sequence shown here is derived from an EMBL/GenBank/DDBJ whole genome shotgun (WGS) entry which is preliminary data.</text>
</comment>
<dbReference type="GO" id="GO:0016413">
    <property type="term" value="F:O-acetyltransferase activity"/>
    <property type="evidence" value="ECO:0007669"/>
    <property type="project" value="TreeGrafter"/>
</dbReference>
<evidence type="ECO:0000259" key="7">
    <source>
        <dbReference type="Pfam" id="PF01757"/>
    </source>
</evidence>
<dbReference type="GO" id="GO:0005886">
    <property type="term" value="C:plasma membrane"/>
    <property type="evidence" value="ECO:0007669"/>
    <property type="project" value="UniProtKB-SubCell"/>
</dbReference>
<keyword evidence="8" id="KW-0012">Acyltransferase</keyword>
<comment type="similarity">
    <text evidence="2">Belongs to the acyltransferase 3 family.</text>
</comment>
<dbReference type="AlphaFoldDB" id="A0A413T1I2"/>
<dbReference type="EMBL" id="QSFT01000009">
    <property type="protein sequence ID" value="RHA76698.1"/>
    <property type="molecule type" value="Genomic_DNA"/>
</dbReference>
<keyword evidence="6" id="KW-0472">Membrane</keyword>
<name>A0A413T1I2_9BACT</name>
<feature type="domain" description="Acyltransferase 3" evidence="7">
    <location>
        <begin position="10"/>
        <end position="367"/>
    </location>
</feature>
<dbReference type="GO" id="GO:0009246">
    <property type="term" value="P:enterobacterial common antigen biosynthetic process"/>
    <property type="evidence" value="ECO:0007669"/>
    <property type="project" value="TreeGrafter"/>
</dbReference>
<dbReference type="InterPro" id="IPR002656">
    <property type="entry name" value="Acyl_transf_3_dom"/>
</dbReference>
<dbReference type="GeneID" id="78403318"/>
<evidence type="ECO:0000256" key="3">
    <source>
        <dbReference type="ARBA" id="ARBA00022475"/>
    </source>
</evidence>